<dbReference type="Proteomes" id="UP001396334">
    <property type="component" value="Unassembled WGS sequence"/>
</dbReference>
<feature type="compositionally biased region" description="Polar residues" evidence="1">
    <location>
        <begin position="47"/>
        <end position="57"/>
    </location>
</feature>
<accession>A0ABR1ZM76</accession>
<comment type="caution">
    <text evidence="2">The sequence shown here is derived from an EMBL/GenBank/DDBJ whole genome shotgun (WGS) entry which is preliminary data.</text>
</comment>
<gene>
    <name evidence="2" type="ORF">V6N11_073736</name>
</gene>
<evidence type="ECO:0000256" key="1">
    <source>
        <dbReference type="SAM" id="MobiDB-lite"/>
    </source>
</evidence>
<protein>
    <submittedName>
        <fullName evidence="2">Uncharacterized protein</fullName>
    </submittedName>
</protein>
<keyword evidence="3" id="KW-1185">Reference proteome</keyword>
<organism evidence="2 3">
    <name type="scientific">Hibiscus sabdariffa</name>
    <name type="common">roselle</name>
    <dbReference type="NCBI Taxonomy" id="183260"/>
    <lineage>
        <taxon>Eukaryota</taxon>
        <taxon>Viridiplantae</taxon>
        <taxon>Streptophyta</taxon>
        <taxon>Embryophyta</taxon>
        <taxon>Tracheophyta</taxon>
        <taxon>Spermatophyta</taxon>
        <taxon>Magnoliopsida</taxon>
        <taxon>eudicotyledons</taxon>
        <taxon>Gunneridae</taxon>
        <taxon>Pentapetalae</taxon>
        <taxon>rosids</taxon>
        <taxon>malvids</taxon>
        <taxon>Malvales</taxon>
        <taxon>Malvaceae</taxon>
        <taxon>Malvoideae</taxon>
        <taxon>Hibiscus</taxon>
    </lineage>
</organism>
<feature type="compositionally biased region" description="Polar residues" evidence="1">
    <location>
        <begin position="65"/>
        <end position="75"/>
    </location>
</feature>
<proteinExistence type="predicted"/>
<dbReference type="EMBL" id="JBBPBN010000860">
    <property type="protein sequence ID" value="KAK8481746.1"/>
    <property type="molecule type" value="Genomic_DNA"/>
</dbReference>
<evidence type="ECO:0000313" key="2">
    <source>
        <dbReference type="EMBL" id="KAK8481746.1"/>
    </source>
</evidence>
<evidence type="ECO:0000313" key="3">
    <source>
        <dbReference type="Proteomes" id="UP001396334"/>
    </source>
</evidence>
<name>A0ABR1ZM76_9ROSI</name>
<feature type="compositionally biased region" description="Low complexity" evidence="1">
    <location>
        <begin position="84"/>
        <end position="100"/>
    </location>
</feature>
<sequence length="100" mass="10181">MGRSLVRVPAMLELAAPNVPKPSREAWALAFRLLSNVSPVNVPGPAPSQTTSSNVSPVNVPGPAPSQTTSSNVSPVNVPGPAPSQTTSSLSLLSLTKLSL</sequence>
<feature type="region of interest" description="Disordered" evidence="1">
    <location>
        <begin position="39"/>
        <end position="100"/>
    </location>
</feature>
<reference evidence="2 3" key="1">
    <citation type="journal article" date="2024" name="G3 (Bethesda)">
        <title>Genome assembly of Hibiscus sabdariffa L. provides insights into metabolisms of medicinal natural products.</title>
        <authorList>
            <person name="Kim T."/>
        </authorList>
    </citation>
    <scope>NUCLEOTIDE SEQUENCE [LARGE SCALE GENOMIC DNA]</scope>
    <source>
        <strain evidence="2">TK-2024</strain>
        <tissue evidence="2">Old leaves</tissue>
    </source>
</reference>